<evidence type="ECO:0000256" key="1">
    <source>
        <dbReference type="ARBA" id="ARBA00006333"/>
    </source>
</evidence>
<dbReference type="InterPro" id="IPR034686">
    <property type="entry name" value="Terpene_cyclase-like_2"/>
</dbReference>
<dbReference type="KEGG" id="ddi:DDB_G0270514"/>
<organism evidence="4 5">
    <name type="scientific">Dictyostelium discoideum</name>
    <name type="common">Social amoeba</name>
    <dbReference type="NCBI Taxonomy" id="44689"/>
    <lineage>
        <taxon>Eukaryota</taxon>
        <taxon>Amoebozoa</taxon>
        <taxon>Evosea</taxon>
        <taxon>Eumycetozoa</taxon>
        <taxon>Dictyostelia</taxon>
        <taxon>Dictyosteliales</taxon>
        <taxon>Dictyosteliaceae</taxon>
        <taxon>Dictyostelium</taxon>
    </lineage>
</organism>
<evidence type="ECO:0000256" key="3">
    <source>
        <dbReference type="ARBA" id="ARBA00023239"/>
    </source>
</evidence>
<dbReference type="PaxDb" id="44689-DDB0201722"/>
<evidence type="ECO:0000313" key="4">
    <source>
        <dbReference type="EMBL" id="EAL72607.1"/>
    </source>
</evidence>
<gene>
    <name evidence="4" type="ORF">DDB_G0270514</name>
</gene>
<dbReference type="EMBL" id="AAFI02000005">
    <property type="protein sequence ID" value="EAL72607.1"/>
    <property type="molecule type" value="Genomic_DNA"/>
</dbReference>
<dbReference type="GO" id="GO:0046246">
    <property type="term" value="P:terpene biosynthetic process"/>
    <property type="evidence" value="ECO:0007669"/>
    <property type="project" value="UniProtKB-ARBA"/>
</dbReference>
<dbReference type="HOGENOM" id="CLU_070708_0_0_1"/>
<name>Q55E24_DICDI</name>
<comment type="caution">
    <text evidence="4">The sequence shown here is derived from an EMBL/GenBank/DDBJ whole genome shotgun (WGS) entry which is preliminary data.</text>
</comment>
<dbReference type="RefSeq" id="XP_645957.1">
    <property type="nucleotide sequence ID" value="XM_640865.1"/>
</dbReference>
<dbReference type="SMR" id="Q55E24"/>
<dbReference type="SUPFAM" id="SSF48576">
    <property type="entry name" value="Terpenoid synthases"/>
    <property type="match status" value="1"/>
</dbReference>
<dbReference type="AlphaFoldDB" id="Q55E24"/>
<evidence type="ECO:0000313" key="5">
    <source>
        <dbReference type="Proteomes" id="UP000002195"/>
    </source>
</evidence>
<protein>
    <submittedName>
        <fullName evidence="4">Uncharacterized protein</fullName>
    </submittedName>
</protein>
<sequence length="297" mass="35080">MSISYKDFRYPECWKRNPNSKNQYFAEIFKDSIKVGIYELKNQKHYSYMEDIVGICRYFYPTIDNEQLTLCGTFMNCHEHILFTDQFLNSDVEPPTLCEKLTILLQNSLKQWAIKYKKLETYNITITTLIQWMYSVYPLNKISDLTDPIHMDLYTFIRKVNCGVPSSIAVVLLVDKEINEIDISKILLDPFSLGIHKSNPLYFLQINENLSYDDILKSIINKCNQRVNQKVNDEELLLKQLKEQGYTENQLNQVNLILNYIHYIIQGNIGYSICSKRYNSIDQEDKTLFEKNRSCYI</sequence>
<dbReference type="Proteomes" id="UP000002195">
    <property type="component" value="Unassembled WGS sequence"/>
</dbReference>
<dbReference type="InterPro" id="IPR008949">
    <property type="entry name" value="Isoprenoid_synthase_dom_sf"/>
</dbReference>
<dbReference type="GO" id="GO:0046872">
    <property type="term" value="F:metal ion binding"/>
    <property type="evidence" value="ECO:0007669"/>
    <property type="project" value="UniProtKB-KW"/>
</dbReference>
<keyword evidence="2" id="KW-0479">Metal-binding</keyword>
<dbReference type="GeneID" id="8616901"/>
<reference evidence="4 5" key="1">
    <citation type="journal article" date="2005" name="Nature">
        <title>The genome of the social amoeba Dictyostelium discoideum.</title>
        <authorList>
            <consortium name="The Dictyostelium discoideum Sequencing Consortium"/>
            <person name="Eichinger L."/>
            <person name="Pachebat J.A."/>
            <person name="Glockner G."/>
            <person name="Rajandream M.A."/>
            <person name="Sucgang R."/>
            <person name="Berriman M."/>
            <person name="Song J."/>
            <person name="Olsen R."/>
            <person name="Szafranski K."/>
            <person name="Xu Q."/>
            <person name="Tunggal B."/>
            <person name="Kummerfeld S."/>
            <person name="Madera M."/>
            <person name="Konfortov B.A."/>
            <person name="Rivero F."/>
            <person name="Bankier A.T."/>
            <person name="Lehmann R."/>
            <person name="Hamlin N."/>
            <person name="Davies R."/>
            <person name="Gaudet P."/>
            <person name="Fey P."/>
            <person name="Pilcher K."/>
            <person name="Chen G."/>
            <person name="Saunders D."/>
            <person name="Sodergren E."/>
            <person name="Davis P."/>
            <person name="Kerhornou A."/>
            <person name="Nie X."/>
            <person name="Hall N."/>
            <person name="Anjard C."/>
            <person name="Hemphill L."/>
            <person name="Bason N."/>
            <person name="Farbrother P."/>
            <person name="Desany B."/>
            <person name="Just E."/>
            <person name="Morio T."/>
            <person name="Rost R."/>
            <person name="Churcher C."/>
            <person name="Cooper J."/>
            <person name="Haydock S."/>
            <person name="van Driessche N."/>
            <person name="Cronin A."/>
            <person name="Goodhead I."/>
            <person name="Muzny D."/>
            <person name="Mourier T."/>
            <person name="Pain A."/>
            <person name="Lu M."/>
            <person name="Harper D."/>
            <person name="Lindsay R."/>
            <person name="Hauser H."/>
            <person name="James K."/>
            <person name="Quiles M."/>
            <person name="Madan Babu M."/>
            <person name="Saito T."/>
            <person name="Buchrieser C."/>
            <person name="Wardroper A."/>
            <person name="Felder M."/>
            <person name="Thangavelu M."/>
            <person name="Johnson D."/>
            <person name="Knights A."/>
            <person name="Loulseged H."/>
            <person name="Mungall K."/>
            <person name="Oliver K."/>
            <person name="Price C."/>
            <person name="Quail M.A."/>
            <person name="Urushihara H."/>
            <person name="Hernandez J."/>
            <person name="Rabbinowitsch E."/>
            <person name="Steffen D."/>
            <person name="Sanders M."/>
            <person name="Ma J."/>
            <person name="Kohara Y."/>
            <person name="Sharp S."/>
            <person name="Simmonds M."/>
            <person name="Spiegler S."/>
            <person name="Tivey A."/>
            <person name="Sugano S."/>
            <person name="White B."/>
            <person name="Walker D."/>
            <person name="Woodward J."/>
            <person name="Winckler T."/>
            <person name="Tanaka Y."/>
            <person name="Shaulsky G."/>
            <person name="Schleicher M."/>
            <person name="Weinstock G."/>
            <person name="Rosenthal A."/>
            <person name="Cox E.C."/>
            <person name="Chisholm R.L."/>
            <person name="Gibbs R."/>
            <person name="Loomis W.F."/>
            <person name="Platzer M."/>
            <person name="Kay R.R."/>
            <person name="Williams J."/>
            <person name="Dear P.H."/>
            <person name="Noegel A.A."/>
            <person name="Barrell B."/>
            <person name="Kuspa A."/>
        </authorList>
    </citation>
    <scope>NUCLEOTIDE SEQUENCE [LARGE SCALE GENOMIC DNA]</scope>
    <source>
        <strain evidence="4 5">AX4</strain>
    </source>
</reference>
<keyword evidence="3" id="KW-0456">Lyase</keyword>
<keyword evidence="5" id="KW-1185">Reference proteome</keyword>
<dbReference type="VEuPathDB" id="AmoebaDB:DDB_G0270514"/>
<accession>Q55E24</accession>
<evidence type="ECO:0000256" key="2">
    <source>
        <dbReference type="ARBA" id="ARBA00022723"/>
    </source>
</evidence>
<proteinExistence type="inferred from homology"/>
<comment type="similarity">
    <text evidence="1">Belongs to the terpene synthase family.</text>
</comment>
<dbReference type="PANTHER" id="PTHR35201">
    <property type="entry name" value="TERPENE SYNTHASE"/>
    <property type="match status" value="1"/>
</dbReference>
<dbReference type="InParanoid" id="Q55E24"/>
<dbReference type="GO" id="GO:0010333">
    <property type="term" value="F:terpene synthase activity"/>
    <property type="evidence" value="ECO:0000318"/>
    <property type="project" value="GO_Central"/>
</dbReference>
<dbReference type="PANTHER" id="PTHR35201:SF2">
    <property type="entry name" value="TERPENE SYNTHASE 1-RELATED"/>
    <property type="match status" value="1"/>
</dbReference>